<dbReference type="EMBL" id="AZAC01000021">
    <property type="protein sequence ID" value="KIX12905.1"/>
    <property type="molecule type" value="Genomic_DNA"/>
</dbReference>
<dbReference type="AlphaFoldDB" id="A0A0D2JTT1"/>
<dbReference type="InParanoid" id="A0A0D2JTT1"/>
<reference evidence="1 2" key="1">
    <citation type="submission" date="2013-11" db="EMBL/GenBank/DDBJ databases">
        <title>Metagenomic analysis of a methanogenic consortium involved in long chain n-alkane degradation.</title>
        <authorList>
            <person name="Davidova I.A."/>
            <person name="Callaghan A.V."/>
            <person name="Wawrik B."/>
            <person name="Pruitt S."/>
            <person name="Marks C."/>
            <person name="Duncan K.E."/>
            <person name="Suflita J.M."/>
        </authorList>
    </citation>
    <scope>NUCLEOTIDE SEQUENCE [LARGE SCALE GENOMIC DNA]</scope>
    <source>
        <strain evidence="1 2">SPR</strain>
    </source>
</reference>
<protein>
    <submittedName>
        <fullName evidence="1">Uncharacterized protein</fullName>
    </submittedName>
</protein>
<organism evidence="1 2">
    <name type="scientific">Dethiosulfatarculus sandiegensis</name>
    <dbReference type="NCBI Taxonomy" id="1429043"/>
    <lineage>
        <taxon>Bacteria</taxon>
        <taxon>Pseudomonadati</taxon>
        <taxon>Thermodesulfobacteriota</taxon>
        <taxon>Desulfarculia</taxon>
        <taxon>Desulfarculales</taxon>
        <taxon>Desulfarculaceae</taxon>
        <taxon>Dethiosulfatarculus</taxon>
    </lineage>
</organism>
<dbReference type="RefSeq" id="WP_044350006.1">
    <property type="nucleotide sequence ID" value="NZ_AZAC01000021.1"/>
</dbReference>
<dbReference type="PATRIC" id="fig|1429043.3.peg.3523"/>
<dbReference type="InterPro" id="IPR047766">
    <property type="entry name" value="PxxKW_fam"/>
</dbReference>
<evidence type="ECO:0000313" key="2">
    <source>
        <dbReference type="Proteomes" id="UP000032233"/>
    </source>
</evidence>
<dbReference type="OrthoDB" id="5387471at2"/>
<dbReference type="STRING" id="1429043.X474_16630"/>
<keyword evidence="2" id="KW-1185">Reference proteome</keyword>
<dbReference type="Pfam" id="PF20657">
    <property type="entry name" value="DUF6811"/>
    <property type="match status" value="1"/>
</dbReference>
<evidence type="ECO:0000313" key="1">
    <source>
        <dbReference type="EMBL" id="KIX12905.1"/>
    </source>
</evidence>
<comment type="caution">
    <text evidence="1">The sequence shown here is derived from an EMBL/GenBank/DDBJ whole genome shotgun (WGS) entry which is preliminary data.</text>
</comment>
<gene>
    <name evidence="1" type="ORF">X474_16630</name>
</gene>
<dbReference type="NCBIfam" id="NF038144">
    <property type="entry name" value="PxxKW"/>
    <property type="match status" value="1"/>
</dbReference>
<name>A0A0D2JTT1_9BACT</name>
<proteinExistence type="predicted"/>
<dbReference type="Proteomes" id="UP000032233">
    <property type="component" value="Unassembled WGS sequence"/>
</dbReference>
<sequence>MLCTTTREGMECAFMTENGCSYNGGTCHPAVEACEGCARAVQVGDLFYCTTYPDPASKWRYGICNFATHVKDQSEVKEVKLNPIKASKRAAGRR</sequence>
<accession>A0A0D2JTT1</accession>